<dbReference type="Proteomes" id="UP000182152">
    <property type="component" value="Unassembled WGS sequence"/>
</dbReference>
<feature type="region of interest" description="Disordered" evidence="1">
    <location>
        <begin position="1"/>
        <end position="27"/>
    </location>
</feature>
<evidence type="ECO:0000313" key="3">
    <source>
        <dbReference type="Proteomes" id="UP000182152"/>
    </source>
</evidence>
<sequence>MGYKTSEAKRKANSEYRKRNKEKERNASYRRTTKLYLLKHATFPELLDFQRYIFERIDEMVNSDQYDSKEKEEFEEVYQELLRKYEGRK</sequence>
<gene>
    <name evidence="2" type="ORF">RV14_GL001186</name>
</gene>
<accession>A0A1L8WBM2</accession>
<reference evidence="2 3" key="1">
    <citation type="submission" date="2014-12" db="EMBL/GenBank/DDBJ databases">
        <title>Draft genome sequences of 29 type strains of Enterococci.</title>
        <authorList>
            <person name="Zhong Z."/>
            <person name="Sun Z."/>
            <person name="Liu W."/>
            <person name="Zhang W."/>
            <person name="Zhang H."/>
        </authorList>
    </citation>
    <scope>NUCLEOTIDE SEQUENCE [LARGE SCALE GENOMIC DNA]</scope>
    <source>
        <strain evidence="2 3">DSM 15687</strain>
    </source>
</reference>
<proteinExistence type="predicted"/>
<dbReference type="RefSeq" id="WP_071856139.1">
    <property type="nucleotide sequence ID" value="NZ_JXLB01000024.1"/>
</dbReference>
<comment type="caution">
    <text evidence="2">The sequence shown here is derived from an EMBL/GenBank/DDBJ whole genome shotgun (WGS) entry which is preliminary data.</text>
</comment>
<dbReference type="AlphaFoldDB" id="A0A1L8WBM2"/>
<keyword evidence="3" id="KW-1185">Reference proteome</keyword>
<evidence type="ECO:0000256" key="1">
    <source>
        <dbReference type="SAM" id="MobiDB-lite"/>
    </source>
</evidence>
<dbReference type="OrthoDB" id="2200123at2"/>
<dbReference type="EMBL" id="JXLB01000024">
    <property type="protein sequence ID" value="OJG78429.1"/>
    <property type="molecule type" value="Genomic_DNA"/>
</dbReference>
<name>A0A1L8WBM2_9ENTE</name>
<evidence type="ECO:0000313" key="2">
    <source>
        <dbReference type="EMBL" id="OJG78429.1"/>
    </source>
</evidence>
<protein>
    <submittedName>
        <fullName evidence="2">Uncharacterized protein</fullName>
    </submittedName>
</protein>
<organism evidence="2 3">
    <name type="scientific">Enterococcus ratti</name>
    <dbReference type="NCBI Taxonomy" id="150033"/>
    <lineage>
        <taxon>Bacteria</taxon>
        <taxon>Bacillati</taxon>
        <taxon>Bacillota</taxon>
        <taxon>Bacilli</taxon>
        <taxon>Lactobacillales</taxon>
        <taxon>Enterococcaceae</taxon>
        <taxon>Enterococcus</taxon>
    </lineage>
</organism>